<evidence type="ECO:0000256" key="15">
    <source>
        <dbReference type="ARBA" id="ARBA00023315"/>
    </source>
</evidence>
<keyword evidence="11" id="KW-0472">Membrane</keyword>
<dbReference type="SUPFAM" id="SSF57840">
    <property type="entry name" value="Ribosomal protein L36"/>
    <property type="match status" value="1"/>
</dbReference>
<evidence type="ECO:0000256" key="2">
    <source>
        <dbReference type="ARBA" id="ARBA00005074"/>
    </source>
</evidence>
<dbReference type="GO" id="GO:0005509">
    <property type="term" value="F:calcium ion binding"/>
    <property type="evidence" value="ECO:0007669"/>
    <property type="project" value="InterPro"/>
</dbReference>
<dbReference type="Pfam" id="PF01553">
    <property type="entry name" value="Acyltransferase"/>
    <property type="match status" value="1"/>
</dbReference>
<accession>G5BPI5</accession>
<evidence type="ECO:0000256" key="12">
    <source>
        <dbReference type="ARBA" id="ARBA00023209"/>
    </source>
</evidence>
<keyword evidence="8 17" id="KW-0689">Ribosomal protein</keyword>
<dbReference type="GO" id="GO:0047184">
    <property type="term" value="F:1-acylglycerophosphocholine O-acyltransferase activity"/>
    <property type="evidence" value="ECO:0007669"/>
    <property type="project" value="TreeGrafter"/>
</dbReference>
<feature type="domain" description="EF-hand" evidence="19">
    <location>
        <begin position="735"/>
        <end position="770"/>
    </location>
</feature>
<dbReference type="CDD" id="cd07991">
    <property type="entry name" value="LPLAT_LPCAT1-like"/>
    <property type="match status" value="1"/>
</dbReference>
<dbReference type="FunCoup" id="G5BPI5">
    <property type="interactions" value="2386"/>
</dbReference>
<feature type="region of interest" description="Disordered" evidence="18">
    <location>
        <begin position="243"/>
        <end position="272"/>
    </location>
</feature>
<proteinExistence type="inferred from homology"/>
<dbReference type="InterPro" id="IPR035977">
    <property type="entry name" value="Ribosomal_bL36_sp"/>
</dbReference>
<evidence type="ECO:0000313" key="20">
    <source>
        <dbReference type="EMBL" id="EHB11196.1"/>
    </source>
</evidence>
<sequence length="987" mass="106684">MGAAELASWSQVGGTAPQSPTLWKWPRAGQAQRRAGLMAQRAGIGLRPPPPPALGFKSKAVLRKRCRDCYLVKRNGRWYVLCKTNPKHKQRQMGTIPGPAPTIGLVSVVLAPVPGKVCHLTALGTCSEEAPLSGKRVLVSTTPFLRSFLPSGSGGPEAGAGAEVPSVHRVRGSSLRSLACSLVRCSGVGDQSWASGGAVSPEPWDCAPVEDFREERARTARCLVPPWTPELSVSVAGALEARPGPGAEGLAHSDPWKDGRLPASSTGSSALLRASSPGDAVVAPGEWASQRAELQYPPGPRGSPRLLPASLLSLGRAALWVMAAASHSSAAHSLGRGLASCGCPGLAVAPAPVPVPLSQVGCAGRLGSFRTLTRLGSPGRGAQAQVTTIRSHLEVCHRKVAFMTLTLFPIRLLFAAFMMLLAWPLALMASLGPADKEPEQPPALWRRLVDVLLKAIMRTMWFAGGFHHVAVKGRRALPSEAAILTLAPHSSYFDAIPVTMTMSSVVMKAESRDIPIWGTLIRYIRPVFVSRSDQDSRRKTVEEIRSRAQSGGKWPQIMIFPEGTCTNRTCLITFKPGAFIPGVPVQPVVLRYPNRLDTITWTWQGPGALEILWLTLCQFHNRVEIEFLPVYSPSEEERRNPALYASNVRRVMAEALGISVTDYTFEDCQLALAGGQLRLPADSCLLEFARLVRGLGLRPENLEKDLDTYWESAQMRMRKGGKVGLGEFAACLQVPVSPVLEDMFALFDEGGCGEVDLRECVLALSAVCRPARTLDTIQLAFKASEASRRRASWCGRAPCARAWLSPRASLLAPASLSRGPWDSHCGLALPDTMYGSPGDGGVDEDQLSRILRTALGVAELPVTELFRGIDEEEKGRITFVHSQLHIRAHVDTVSGGPLWDGRPPCPVCLCMWVPRDAGPAPRPWPAAEFQRFAELYPDFAEEHLHPERQSFHGTTLPPPTPTPNGFCTDFSPESSDSGTKPRCKKLD</sequence>
<comment type="pathway">
    <text evidence="16">Phospholipid metabolism.</text>
</comment>
<evidence type="ECO:0000256" key="7">
    <source>
        <dbReference type="ARBA" id="ARBA00022692"/>
    </source>
</evidence>
<comment type="pathway">
    <text evidence="2">Lipid metabolism; phospholipid metabolism.</text>
</comment>
<comment type="similarity">
    <text evidence="4">Belongs to the 1-acyl-sn-glycerol-3-phosphate acyltransferase family.</text>
</comment>
<evidence type="ECO:0000256" key="11">
    <source>
        <dbReference type="ARBA" id="ARBA00023136"/>
    </source>
</evidence>
<evidence type="ECO:0000256" key="3">
    <source>
        <dbReference type="ARBA" id="ARBA00007645"/>
    </source>
</evidence>
<keyword evidence="5" id="KW-0444">Lipid biosynthesis</keyword>
<dbReference type="Gene3D" id="1.10.238.10">
    <property type="entry name" value="EF-hand"/>
    <property type="match status" value="1"/>
</dbReference>
<evidence type="ECO:0000256" key="5">
    <source>
        <dbReference type="ARBA" id="ARBA00022516"/>
    </source>
</evidence>
<dbReference type="Pfam" id="PF00444">
    <property type="entry name" value="Ribosomal_L36"/>
    <property type="match status" value="1"/>
</dbReference>
<dbReference type="GO" id="GO:1990904">
    <property type="term" value="C:ribonucleoprotein complex"/>
    <property type="evidence" value="ECO:0007669"/>
    <property type="project" value="UniProtKB-KW"/>
</dbReference>
<dbReference type="InterPro" id="IPR002048">
    <property type="entry name" value="EF_hand_dom"/>
</dbReference>
<gene>
    <name evidence="20" type="ORF">GW7_14724</name>
</gene>
<dbReference type="InterPro" id="IPR002123">
    <property type="entry name" value="Plipid/glycerol_acylTrfase"/>
</dbReference>
<keyword evidence="15 20" id="KW-0012">Acyltransferase</keyword>
<dbReference type="EMBL" id="JH171296">
    <property type="protein sequence ID" value="EHB11196.1"/>
    <property type="molecule type" value="Genomic_DNA"/>
</dbReference>
<keyword evidence="9" id="KW-1133">Transmembrane helix</keyword>
<keyword evidence="14 17" id="KW-0687">Ribonucleoprotein</keyword>
<evidence type="ECO:0000256" key="16">
    <source>
        <dbReference type="ARBA" id="ARBA00025707"/>
    </source>
</evidence>
<dbReference type="Proteomes" id="UP000006813">
    <property type="component" value="Unassembled WGS sequence"/>
</dbReference>
<dbReference type="GO" id="GO:0008654">
    <property type="term" value="P:phospholipid biosynthetic process"/>
    <property type="evidence" value="ECO:0007669"/>
    <property type="project" value="UniProtKB-KW"/>
</dbReference>
<evidence type="ECO:0000256" key="8">
    <source>
        <dbReference type="ARBA" id="ARBA00022980"/>
    </source>
</evidence>
<dbReference type="SUPFAM" id="SSF69593">
    <property type="entry name" value="Glycerol-3-phosphate (1)-acyltransferase"/>
    <property type="match status" value="1"/>
</dbReference>
<dbReference type="InterPro" id="IPR011992">
    <property type="entry name" value="EF-hand-dom_pair"/>
</dbReference>
<organism evidence="20 21">
    <name type="scientific">Heterocephalus glaber</name>
    <name type="common">Naked mole rat</name>
    <dbReference type="NCBI Taxonomy" id="10181"/>
    <lineage>
        <taxon>Eukaryota</taxon>
        <taxon>Metazoa</taxon>
        <taxon>Chordata</taxon>
        <taxon>Craniata</taxon>
        <taxon>Vertebrata</taxon>
        <taxon>Euteleostomi</taxon>
        <taxon>Mammalia</taxon>
        <taxon>Eutheria</taxon>
        <taxon>Euarchontoglires</taxon>
        <taxon>Glires</taxon>
        <taxon>Rodentia</taxon>
        <taxon>Hystricomorpha</taxon>
        <taxon>Bathyergidae</taxon>
        <taxon>Heterocephalus</taxon>
    </lineage>
</organism>
<evidence type="ECO:0000313" key="21">
    <source>
        <dbReference type="Proteomes" id="UP000006813"/>
    </source>
</evidence>
<keyword evidence="10" id="KW-0443">Lipid metabolism</keyword>
<keyword evidence="7" id="KW-0812">Transmembrane</keyword>
<keyword evidence="6 20" id="KW-0808">Transferase</keyword>
<dbReference type="HAMAP" id="MF_00251">
    <property type="entry name" value="Ribosomal_bL36"/>
    <property type="match status" value="1"/>
</dbReference>
<evidence type="ECO:0000256" key="17">
    <source>
        <dbReference type="RuleBase" id="RU000570"/>
    </source>
</evidence>
<name>G5BPI5_HETGA</name>
<keyword evidence="13" id="KW-1208">Phospholipid metabolism</keyword>
<evidence type="ECO:0000256" key="10">
    <source>
        <dbReference type="ARBA" id="ARBA00023098"/>
    </source>
</evidence>
<dbReference type="InterPro" id="IPR045252">
    <property type="entry name" value="LPCAT1-like"/>
</dbReference>
<evidence type="ECO:0000256" key="14">
    <source>
        <dbReference type="ARBA" id="ARBA00023274"/>
    </source>
</evidence>
<keyword evidence="12" id="KW-0594">Phospholipid biosynthesis</keyword>
<dbReference type="NCBIfam" id="TIGR01022">
    <property type="entry name" value="rpmJ_bact"/>
    <property type="match status" value="1"/>
</dbReference>
<dbReference type="GO" id="GO:0006412">
    <property type="term" value="P:translation"/>
    <property type="evidence" value="ECO:0007669"/>
    <property type="project" value="InterPro"/>
</dbReference>
<dbReference type="InterPro" id="IPR000473">
    <property type="entry name" value="Ribosomal_bL36"/>
</dbReference>
<dbReference type="eggNOG" id="KOG4666">
    <property type="taxonomic scope" value="Eukaryota"/>
</dbReference>
<protein>
    <recommendedName>
        <fullName evidence="17">Ribosomal protein</fullName>
    </recommendedName>
</protein>
<evidence type="ECO:0000256" key="6">
    <source>
        <dbReference type="ARBA" id="ARBA00022679"/>
    </source>
</evidence>
<evidence type="ECO:0000256" key="4">
    <source>
        <dbReference type="ARBA" id="ARBA00008655"/>
    </source>
</evidence>
<dbReference type="SMART" id="SM00563">
    <property type="entry name" value="PlsC"/>
    <property type="match status" value="1"/>
</dbReference>
<dbReference type="GO" id="GO:0003735">
    <property type="term" value="F:structural constituent of ribosome"/>
    <property type="evidence" value="ECO:0007669"/>
    <property type="project" value="InterPro"/>
</dbReference>
<dbReference type="UniPathway" id="UPA00085"/>
<dbReference type="PANTHER" id="PTHR23063">
    <property type="entry name" value="PHOSPHOLIPID ACYLTRANSFERASE"/>
    <property type="match status" value="1"/>
</dbReference>
<dbReference type="GO" id="GO:0005783">
    <property type="term" value="C:endoplasmic reticulum"/>
    <property type="evidence" value="ECO:0007669"/>
    <property type="project" value="TreeGrafter"/>
</dbReference>
<reference evidence="20 21" key="1">
    <citation type="journal article" date="2011" name="Nature">
        <title>Genome sequencing reveals insights into physiology and longevity of the naked mole rat.</title>
        <authorList>
            <person name="Kim E.B."/>
            <person name="Fang X."/>
            <person name="Fushan A.A."/>
            <person name="Huang Z."/>
            <person name="Lobanov A.V."/>
            <person name="Han L."/>
            <person name="Marino S.M."/>
            <person name="Sun X."/>
            <person name="Turanov A.A."/>
            <person name="Yang P."/>
            <person name="Yim S.H."/>
            <person name="Zhao X."/>
            <person name="Kasaikina M.V."/>
            <person name="Stoletzki N."/>
            <person name="Peng C."/>
            <person name="Polak P."/>
            <person name="Xiong Z."/>
            <person name="Kiezun A."/>
            <person name="Zhu Y."/>
            <person name="Chen Y."/>
            <person name="Kryukov G.V."/>
            <person name="Zhang Q."/>
            <person name="Peshkin L."/>
            <person name="Yang L."/>
            <person name="Bronson R.T."/>
            <person name="Buffenstein R."/>
            <person name="Wang B."/>
            <person name="Han C."/>
            <person name="Li Q."/>
            <person name="Chen L."/>
            <person name="Zhao W."/>
            <person name="Sunyaev S.R."/>
            <person name="Park T.J."/>
            <person name="Zhang G."/>
            <person name="Wang J."/>
            <person name="Gladyshev V.N."/>
        </authorList>
    </citation>
    <scope>NUCLEOTIDE SEQUENCE [LARGE SCALE GENOMIC DNA]</scope>
</reference>
<dbReference type="SUPFAM" id="SSF47473">
    <property type="entry name" value="EF-hand"/>
    <property type="match status" value="1"/>
</dbReference>
<dbReference type="PANTHER" id="PTHR23063:SF57">
    <property type="entry name" value="LYSOPHOSPHATIDYLCHOLINE ACYLTRANSFERASE 1"/>
    <property type="match status" value="1"/>
</dbReference>
<dbReference type="AlphaFoldDB" id="G5BPI5"/>
<evidence type="ECO:0000259" key="19">
    <source>
        <dbReference type="PROSITE" id="PS50222"/>
    </source>
</evidence>
<dbReference type="InParanoid" id="G5BPI5"/>
<dbReference type="GO" id="GO:0005840">
    <property type="term" value="C:ribosome"/>
    <property type="evidence" value="ECO:0007669"/>
    <property type="project" value="UniProtKB-KW"/>
</dbReference>
<evidence type="ECO:0000256" key="18">
    <source>
        <dbReference type="SAM" id="MobiDB-lite"/>
    </source>
</evidence>
<evidence type="ECO:0000256" key="1">
    <source>
        <dbReference type="ARBA" id="ARBA00004370"/>
    </source>
</evidence>
<evidence type="ECO:0000256" key="13">
    <source>
        <dbReference type="ARBA" id="ARBA00023264"/>
    </source>
</evidence>
<evidence type="ECO:0000256" key="9">
    <source>
        <dbReference type="ARBA" id="ARBA00022989"/>
    </source>
</evidence>
<dbReference type="PROSITE" id="PS50222">
    <property type="entry name" value="EF_HAND_2"/>
    <property type="match status" value="1"/>
</dbReference>
<comment type="subcellular location">
    <subcellularLocation>
        <location evidence="1">Membrane</location>
    </subcellularLocation>
</comment>
<dbReference type="GO" id="GO:0042171">
    <property type="term" value="F:lysophosphatidic acid acyltransferase activity"/>
    <property type="evidence" value="ECO:0007669"/>
    <property type="project" value="TreeGrafter"/>
</dbReference>
<comment type="similarity">
    <text evidence="3 17">Belongs to the bacterial ribosomal protein bL36 family.</text>
</comment>
<dbReference type="STRING" id="10181.G5BPI5"/>
<dbReference type="GO" id="GO:0016020">
    <property type="term" value="C:membrane"/>
    <property type="evidence" value="ECO:0007669"/>
    <property type="project" value="UniProtKB-SubCell"/>
</dbReference>
<feature type="region of interest" description="Disordered" evidence="18">
    <location>
        <begin position="949"/>
        <end position="987"/>
    </location>
</feature>